<sequence length="612" mass="69579">MRGYPRPQLRRAGWCPLNGTWEFALDPLGRWSVPAEVSWDARILVPFAPETERSGVGDTGFYRACWYRRTFEPPALTAQERLVLHFGAVDHTATVWVNGSRCAHHEGGYTPFKIDITDLLHRDGPQELVLRAEDDPADLAKPRGKQDWQLDPHSIWYPRTTGIWQTVWLERVPVTRIEGLRWTPNLNRWELGLEVHIEGTRPEGLRLDVRLSVGDTLLARDSYTVVLGEVYRRIALSDPGIDDFRNELLWSPTSPTLIDARIELRDANGQLLDAVDSYTALRAVSVQGDRFVLNGRPYPMRLVLDQGYWDGTGITAPDDAALRRDVELARAMGFNGVRKHQKIEDPRYLYWADRLGLIVWEEMPSAYRFTRQSVERVTREWLEVLARDYSHPCIVAWVPLNESWGVPNLPDNAAERHYVQALFHLTRTLDPGRPVIGNDGWESVATDIIGIHDYDADPQKIAQRYHSHEVRPHLFQRERPGGRVIVLDGHPHADHPLVLSEFGGISMSRGDQREWGYSQCAGPDDLARRYTALLEVVRSLELFAGFCYTQFSDTYQEANGLLYSDRTPKFPLEQIALATRGPRFHSDIPMPPAPSGRPRPATESGEPESAGT</sequence>
<reference evidence="8 10" key="2">
    <citation type="submission" date="2018-08" db="EMBL/GenBank/DDBJ databases">
        <title>Genomic Encyclopedia of Archaeal and Bacterial Type Strains, Phase II (KMG-II): from individual species to whole genera.</title>
        <authorList>
            <person name="Goeker M."/>
        </authorList>
    </citation>
    <scope>NUCLEOTIDE SEQUENCE [LARGE SCALE GENOMIC DNA]</scope>
    <source>
        <strain evidence="8 10">DSM 2261</strain>
    </source>
</reference>
<dbReference type="InterPro" id="IPR008979">
    <property type="entry name" value="Galactose-bd-like_sf"/>
</dbReference>
<accession>A0AAC8Q9P2</accession>
<dbReference type="Pfam" id="PF22666">
    <property type="entry name" value="Glyco_hydro_2_N2"/>
    <property type="match status" value="1"/>
</dbReference>
<dbReference type="Proteomes" id="UP000035579">
    <property type="component" value="Chromosome"/>
</dbReference>
<evidence type="ECO:0000259" key="4">
    <source>
        <dbReference type="Pfam" id="PF00703"/>
    </source>
</evidence>
<dbReference type="KEGG" id="age:AA314_04976"/>
<dbReference type="Gene3D" id="3.20.20.80">
    <property type="entry name" value="Glycosidases"/>
    <property type="match status" value="1"/>
</dbReference>
<dbReference type="InterPro" id="IPR006102">
    <property type="entry name" value="Ig-like_GH2"/>
</dbReference>
<dbReference type="Proteomes" id="UP000256345">
    <property type="component" value="Unassembled WGS sequence"/>
</dbReference>
<proteinExistence type="inferred from homology"/>
<dbReference type="EMBL" id="QUMU01000015">
    <property type="protein sequence ID" value="REG24140.1"/>
    <property type="molecule type" value="Genomic_DNA"/>
</dbReference>
<feature type="region of interest" description="Disordered" evidence="3">
    <location>
        <begin position="581"/>
        <end position="612"/>
    </location>
</feature>
<dbReference type="GO" id="GO:0005975">
    <property type="term" value="P:carbohydrate metabolic process"/>
    <property type="evidence" value="ECO:0007669"/>
    <property type="project" value="InterPro"/>
</dbReference>
<evidence type="ECO:0000313" key="10">
    <source>
        <dbReference type="Proteomes" id="UP000256345"/>
    </source>
</evidence>
<gene>
    <name evidence="7" type="ORF">AA314_04976</name>
    <name evidence="8" type="ORF">ATI61_115183</name>
</gene>
<dbReference type="Gene3D" id="2.60.120.260">
    <property type="entry name" value="Galactose-binding domain-like"/>
    <property type="match status" value="1"/>
</dbReference>
<dbReference type="InterPro" id="IPR054593">
    <property type="entry name" value="Beta-mannosidase-like_N2"/>
</dbReference>
<evidence type="ECO:0000256" key="3">
    <source>
        <dbReference type="SAM" id="MobiDB-lite"/>
    </source>
</evidence>
<keyword evidence="2 8" id="KW-0378">Hydrolase</keyword>
<comment type="similarity">
    <text evidence="1">Belongs to the glycosyl hydrolase 2 family.</text>
</comment>
<protein>
    <submittedName>
        <fullName evidence="7">Beta-galactosidase</fullName>
    </submittedName>
    <submittedName>
        <fullName evidence="8">Glycosyl hydrolase family 2</fullName>
    </submittedName>
</protein>
<dbReference type="InterPro" id="IPR017853">
    <property type="entry name" value="GH"/>
</dbReference>
<evidence type="ECO:0000259" key="5">
    <source>
        <dbReference type="Pfam" id="PF02836"/>
    </source>
</evidence>
<dbReference type="SUPFAM" id="SSF49303">
    <property type="entry name" value="beta-Galactosidase/glucuronidase domain"/>
    <property type="match status" value="1"/>
</dbReference>
<name>A0AAC8Q9P2_9BACT</name>
<evidence type="ECO:0000259" key="6">
    <source>
        <dbReference type="Pfam" id="PF22666"/>
    </source>
</evidence>
<evidence type="ECO:0000313" key="8">
    <source>
        <dbReference type="EMBL" id="REG24140.1"/>
    </source>
</evidence>
<organism evidence="7 9">
    <name type="scientific">Archangium gephyra</name>
    <dbReference type="NCBI Taxonomy" id="48"/>
    <lineage>
        <taxon>Bacteria</taxon>
        <taxon>Pseudomonadati</taxon>
        <taxon>Myxococcota</taxon>
        <taxon>Myxococcia</taxon>
        <taxon>Myxococcales</taxon>
        <taxon>Cystobacterineae</taxon>
        <taxon>Archangiaceae</taxon>
        <taxon>Archangium</taxon>
    </lineage>
</organism>
<dbReference type="Pfam" id="PF00703">
    <property type="entry name" value="Glyco_hydro_2"/>
    <property type="match status" value="1"/>
</dbReference>
<dbReference type="GO" id="GO:0004553">
    <property type="term" value="F:hydrolase activity, hydrolyzing O-glycosyl compounds"/>
    <property type="evidence" value="ECO:0007669"/>
    <property type="project" value="InterPro"/>
</dbReference>
<keyword evidence="10" id="KW-1185">Reference proteome</keyword>
<dbReference type="InterPro" id="IPR036156">
    <property type="entry name" value="Beta-gal/glucu_dom_sf"/>
</dbReference>
<dbReference type="AlphaFoldDB" id="A0AAC8Q9P2"/>
<dbReference type="PANTHER" id="PTHR42732:SF3">
    <property type="entry name" value="HYDROLASE"/>
    <property type="match status" value="1"/>
</dbReference>
<dbReference type="SUPFAM" id="SSF51445">
    <property type="entry name" value="(Trans)glycosidases"/>
    <property type="match status" value="1"/>
</dbReference>
<feature type="domain" description="Glycoside hydrolase family 2 immunoglobulin-like beta-sandwich" evidence="4">
    <location>
        <begin position="175"/>
        <end position="282"/>
    </location>
</feature>
<dbReference type="InterPro" id="IPR051913">
    <property type="entry name" value="GH2_Domain-Containing"/>
</dbReference>
<reference evidence="7 9" key="1">
    <citation type="submission" date="2015-05" db="EMBL/GenBank/DDBJ databases">
        <title>Genome assembly of Archangium gephyra DSM 2261.</title>
        <authorList>
            <person name="Sharma G."/>
            <person name="Subramanian S."/>
        </authorList>
    </citation>
    <scope>NUCLEOTIDE SEQUENCE [LARGE SCALE GENOMIC DNA]</scope>
    <source>
        <strain evidence="7 9">DSM 2261</strain>
    </source>
</reference>
<feature type="domain" description="Glycoside hydrolase family 2 catalytic" evidence="5">
    <location>
        <begin position="284"/>
        <end position="569"/>
    </location>
</feature>
<dbReference type="RefSeq" id="WP_245682580.1">
    <property type="nucleotide sequence ID" value="NZ_CP011509.1"/>
</dbReference>
<evidence type="ECO:0000256" key="2">
    <source>
        <dbReference type="ARBA" id="ARBA00022801"/>
    </source>
</evidence>
<evidence type="ECO:0000256" key="1">
    <source>
        <dbReference type="ARBA" id="ARBA00007401"/>
    </source>
</evidence>
<evidence type="ECO:0000313" key="9">
    <source>
        <dbReference type="Proteomes" id="UP000035579"/>
    </source>
</evidence>
<dbReference type="Pfam" id="PF02836">
    <property type="entry name" value="Glyco_hydro_2_C"/>
    <property type="match status" value="1"/>
</dbReference>
<feature type="domain" description="Beta-mannosidase-like galactose-binding" evidence="6">
    <location>
        <begin position="65"/>
        <end position="138"/>
    </location>
</feature>
<dbReference type="PANTHER" id="PTHR42732">
    <property type="entry name" value="BETA-GALACTOSIDASE"/>
    <property type="match status" value="1"/>
</dbReference>
<dbReference type="InterPro" id="IPR006103">
    <property type="entry name" value="Glyco_hydro_2_cat"/>
</dbReference>
<dbReference type="SUPFAM" id="SSF49785">
    <property type="entry name" value="Galactose-binding domain-like"/>
    <property type="match status" value="1"/>
</dbReference>
<dbReference type="EMBL" id="CP011509">
    <property type="protein sequence ID" value="AKJ03350.1"/>
    <property type="molecule type" value="Genomic_DNA"/>
</dbReference>
<evidence type="ECO:0000313" key="7">
    <source>
        <dbReference type="EMBL" id="AKJ03350.1"/>
    </source>
</evidence>